<dbReference type="Pfam" id="PF12783">
    <property type="entry name" value="Sec7-like_HUS"/>
    <property type="match status" value="1"/>
</dbReference>
<dbReference type="eggNOG" id="KOG1848">
    <property type="taxonomic scope" value="Eukaryota"/>
</dbReference>
<accession>B4LSM1</accession>
<dbReference type="GO" id="GO:0015031">
    <property type="term" value="P:protein transport"/>
    <property type="evidence" value="ECO:0007669"/>
    <property type="project" value="UniProtKB-KW"/>
</dbReference>
<reference evidence="10 11" key="1">
    <citation type="journal article" date="2007" name="Nature">
        <title>Evolution of genes and genomes on the Drosophila phylogeny.</title>
        <authorList>
            <consortium name="Drosophila 12 Genomes Consortium"/>
            <person name="Clark A.G."/>
            <person name="Eisen M.B."/>
            <person name="Smith D.R."/>
            <person name="Bergman C.M."/>
            <person name="Oliver B."/>
            <person name="Markow T.A."/>
            <person name="Kaufman T.C."/>
            <person name="Kellis M."/>
            <person name="Gelbart W."/>
            <person name="Iyer V.N."/>
            <person name="Pollard D.A."/>
            <person name="Sackton T.B."/>
            <person name="Larracuente A.M."/>
            <person name="Singh N.D."/>
            <person name="Abad J.P."/>
            <person name="Abt D.N."/>
            <person name="Adryan B."/>
            <person name="Aguade M."/>
            <person name="Akashi H."/>
            <person name="Anderson W.W."/>
            <person name="Aquadro C.F."/>
            <person name="Ardell D.H."/>
            <person name="Arguello R."/>
            <person name="Artieri C.G."/>
            <person name="Barbash D.A."/>
            <person name="Barker D."/>
            <person name="Barsanti P."/>
            <person name="Batterham P."/>
            <person name="Batzoglou S."/>
            <person name="Begun D."/>
            <person name="Bhutkar A."/>
            <person name="Blanco E."/>
            <person name="Bosak S.A."/>
            <person name="Bradley R.K."/>
            <person name="Brand A.D."/>
            <person name="Brent M.R."/>
            <person name="Brooks A.N."/>
            <person name="Brown R.H."/>
            <person name="Butlin R.K."/>
            <person name="Caggese C."/>
            <person name="Calvi B.R."/>
            <person name="Bernardo de Carvalho A."/>
            <person name="Caspi A."/>
            <person name="Castrezana S."/>
            <person name="Celniker S.E."/>
            <person name="Chang J.L."/>
            <person name="Chapple C."/>
            <person name="Chatterji S."/>
            <person name="Chinwalla A."/>
            <person name="Civetta A."/>
            <person name="Clifton S.W."/>
            <person name="Comeron J.M."/>
            <person name="Costello J.C."/>
            <person name="Coyne J.A."/>
            <person name="Daub J."/>
            <person name="David R.G."/>
            <person name="Delcher A.L."/>
            <person name="Delehaunty K."/>
            <person name="Do C.B."/>
            <person name="Ebling H."/>
            <person name="Edwards K."/>
            <person name="Eickbush T."/>
            <person name="Evans J.D."/>
            <person name="Filipski A."/>
            <person name="Findeiss S."/>
            <person name="Freyhult E."/>
            <person name="Fulton L."/>
            <person name="Fulton R."/>
            <person name="Garcia A.C."/>
            <person name="Gardiner A."/>
            <person name="Garfield D.A."/>
            <person name="Garvin B.E."/>
            <person name="Gibson G."/>
            <person name="Gilbert D."/>
            <person name="Gnerre S."/>
            <person name="Godfrey J."/>
            <person name="Good R."/>
            <person name="Gotea V."/>
            <person name="Gravely B."/>
            <person name="Greenberg A.J."/>
            <person name="Griffiths-Jones S."/>
            <person name="Gross S."/>
            <person name="Guigo R."/>
            <person name="Gustafson E.A."/>
            <person name="Haerty W."/>
            <person name="Hahn M.W."/>
            <person name="Halligan D.L."/>
            <person name="Halpern A.L."/>
            <person name="Halter G.M."/>
            <person name="Han M.V."/>
            <person name="Heger A."/>
            <person name="Hillier L."/>
            <person name="Hinrichs A.S."/>
            <person name="Holmes I."/>
            <person name="Hoskins R.A."/>
            <person name="Hubisz M.J."/>
            <person name="Hultmark D."/>
            <person name="Huntley M.A."/>
            <person name="Jaffe D.B."/>
            <person name="Jagadeeshan S."/>
            <person name="Jeck W.R."/>
            <person name="Johnson J."/>
            <person name="Jones C.D."/>
            <person name="Jordan W.C."/>
            <person name="Karpen G.H."/>
            <person name="Kataoka E."/>
            <person name="Keightley P.D."/>
            <person name="Kheradpour P."/>
            <person name="Kirkness E.F."/>
            <person name="Koerich L.B."/>
            <person name="Kristiansen K."/>
            <person name="Kudrna D."/>
            <person name="Kulathinal R.J."/>
            <person name="Kumar S."/>
            <person name="Kwok R."/>
            <person name="Lander E."/>
            <person name="Langley C.H."/>
            <person name="Lapoint R."/>
            <person name="Lazzaro B.P."/>
            <person name="Lee S.J."/>
            <person name="Levesque L."/>
            <person name="Li R."/>
            <person name="Lin C.F."/>
            <person name="Lin M.F."/>
            <person name="Lindblad-Toh K."/>
            <person name="Llopart A."/>
            <person name="Long M."/>
            <person name="Low L."/>
            <person name="Lozovsky E."/>
            <person name="Lu J."/>
            <person name="Luo M."/>
            <person name="Machado C.A."/>
            <person name="Makalowski W."/>
            <person name="Marzo M."/>
            <person name="Matsuda M."/>
            <person name="Matzkin L."/>
            <person name="McAllister B."/>
            <person name="McBride C.S."/>
            <person name="McKernan B."/>
            <person name="McKernan K."/>
            <person name="Mendez-Lago M."/>
            <person name="Minx P."/>
            <person name="Mollenhauer M.U."/>
            <person name="Montooth K."/>
            <person name="Mount S.M."/>
            <person name="Mu X."/>
            <person name="Myers E."/>
            <person name="Negre B."/>
            <person name="Newfeld S."/>
            <person name="Nielsen R."/>
            <person name="Noor M.A."/>
            <person name="O'Grady P."/>
            <person name="Pachter L."/>
            <person name="Papaceit M."/>
            <person name="Parisi M.J."/>
            <person name="Parisi M."/>
            <person name="Parts L."/>
            <person name="Pedersen J.S."/>
            <person name="Pesole G."/>
            <person name="Phillippy A.M."/>
            <person name="Ponting C.P."/>
            <person name="Pop M."/>
            <person name="Porcelli D."/>
            <person name="Powell J.R."/>
            <person name="Prohaska S."/>
            <person name="Pruitt K."/>
            <person name="Puig M."/>
            <person name="Quesneville H."/>
            <person name="Ram K.R."/>
            <person name="Rand D."/>
            <person name="Rasmussen M.D."/>
            <person name="Reed L.K."/>
            <person name="Reenan R."/>
            <person name="Reily A."/>
            <person name="Remington K.A."/>
            <person name="Rieger T.T."/>
            <person name="Ritchie M.G."/>
            <person name="Robin C."/>
            <person name="Rogers Y.H."/>
            <person name="Rohde C."/>
            <person name="Rozas J."/>
            <person name="Rubenfield M.J."/>
            <person name="Ruiz A."/>
            <person name="Russo S."/>
            <person name="Salzberg S.L."/>
            <person name="Sanchez-Gracia A."/>
            <person name="Saranga D.J."/>
            <person name="Sato H."/>
            <person name="Schaeffer S.W."/>
            <person name="Schatz M.C."/>
            <person name="Schlenke T."/>
            <person name="Schwartz R."/>
            <person name="Segarra C."/>
            <person name="Singh R.S."/>
            <person name="Sirot L."/>
            <person name="Sirota M."/>
            <person name="Sisneros N.B."/>
            <person name="Smith C.D."/>
            <person name="Smith T.F."/>
            <person name="Spieth J."/>
            <person name="Stage D.E."/>
            <person name="Stark A."/>
            <person name="Stephan W."/>
            <person name="Strausberg R.L."/>
            <person name="Strempel S."/>
            <person name="Sturgill D."/>
            <person name="Sutton G."/>
            <person name="Sutton G.G."/>
            <person name="Tao W."/>
            <person name="Teichmann S."/>
            <person name="Tobari Y.N."/>
            <person name="Tomimura Y."/>
            <person name="Tsolas J.M."/>
            <person name="Valente V.L."/>
            <person name="Venter E."/>
            <person name="Venter J.C."/>
            <person name="Vicario S."/>
            <person name="Vieira F.G."/>
            <person name="Vilella A.J."/>
            <person name="Villasante A."/>
            <person name="Walenz B."/>
            <person name="Wang J."/>
            <person name="Wasserman M."/>
            <person name="Watts T."/>
            <person name="Wilson D."/>
            <person name="Wilson R.K."/>
            <person name="Wing R.A."/>
            <person name="Wolfner M.F."/>
            <person name="Wong A."/>
            <person name="Wong G.K."/>
            <person name="Wu C.I."/>
            <person name="Wu G."/>
            <person name="Yamamoto D."/>
            <person name="Yang H.P."/>
            <person name="Yang S.P."/>
            <person name="Yorke J.A."/>
            <person name="Yoshida K."/>
            <person name="Zdobnov E."/>
            <person name="Zhang P."/>
            <person name="Zhang Y."/>
            <person name="Zimin A.V."/>
            <person name="Baldwin J."/>
            <person name="Abdouelleil A."/>
            <person name="Abdulkadir J."/>
            <person name="Abebe A."/>
            <person name="Abera B."/>
            <person name="Abreu J."/>
            <person name="Acer S.C."/>
            <person name="Aftuck L."/>
            <person name="Alexander A."/>
            <person name="An P."/>
            <person name="Anderson E."/>
            <person name="Anderson S."/>
            <person name="Arachi H."/>
            <person name="Azer M."/>
            <person name="Bachantsang P."/>
            <person name="Barry A."/>
            <person name="Bayul T."/>
            <person name="Berlin A."/>
            <person name="Bessette D."/>
            <person name="Bloom T."/>
            <person name="Blye J."/>
            <person name="Boguslavskiy L."/>
            <person name="Bonnet C."/>
            <person name="Boukhgalter B."/>
            <person name="Bourzgui I."/>
            <person name="Brown A."/>
            <person name="Cahill P."/>
            <person name="Channer S."/>
            <person name="Cheshatsang Y."/>
            <person name="Chuda L."/>
            <person name="Citroen M."/>
            <person name="Collymore A."/>
            <person name="Cooke P."/>
            <person name="Costello M."/>
            <person name="D'Aco K."/>
            <person name="Daza R."/>
            <person name="De Haan G."/>
            <person name="DeGray S."/>
            <person name="DeMaso C."/>
            <person name="Dhargay N."/>
            <person name="Dooley K."/>
            <person name="Dooley E."/>
            <person name="Doricent M."/>
            <person name="Dorje P."/>
            <person name="Dorjee K."/>
            <person name="Dupes A."/>
            <person name="Elong R."/>
            <person name="Falk J."/>
            <person name="Farina A."/>
            <person name="Faro S."/>
            <person name="Ferguson D."/>
            <person name="Fisher S."/>
            <person name="Foley C.D."/>
            <person name="Franke A."/>
            <person name="Friedrich D."/>
            <person name="Gadbois L."/>
            <person name="Gearin G."/>
            <person name="Gearin C.R."/>
            <person name="Giannoukos G."/>
            <person name="Goode T."/>
            <person name="Graham J."/>
            <person name="Grandbois E."/>
            <person name="Grewal S."/>
            <person name="Gyaltsen K."/>
            <person name="Hafez N."/>
            <person name="Hagos B."/>
            <person name="Hall J."/>
            <person name="Henson C."/>
            <person name="Hollinger A."/>
            <person name="Honan T."/>
            <person name="Huard M.D."/>
            <person name="Hughes L."/>
            <person name="Hurhula B."/>
            <person name="Husby M.E."/>
            <person name="Kamat A."/>
            <person name="Kanga B."/>
            <person name="Kashin S."/>
            <person name="Khazanovich D."/>
            <person name="Kisner P."/>
            <person name="Lance K."/>
            <person name="Lara M."/>
            <person name="Lee W."/>
            <person name="Lennon N."/>
            <person name="Letendre F."/>
            <person name="LeVine R."/>
            <person name="Lipovsky A."/>
            <person name="Liu X."/>
            <person name="Liu J."/>
            <person name="Liu S."/>
            <person name="Lokyitsang T."/>
            <person name="Lokyitsang Y."/>
            <person name="Lubonja R."/>
            <person name="Lui A."/>
            <person name="MacDonald P."/>
            <person name="Magnisalis V."/>
            <person name="Maru K."/>
            <person name="Matthews C."/>
            <person name="McCusker W."/>
            <person name="McDonough S."/>
            <person name="Mehta T."/>
            <person name="Meldrim J."/>
            <person name="Meneus L."/>
            <person name="Mihai O."/>
            <person name="Mihalev A."/>
            <person name="Mihova T."/>
            <person name="Mittelman R."/>
            <person name="Mlenga V."/>
            <person name="Montmayeur A."/>
            <person name="Mulrain L."/>
            <person name="Navidi A."/>
            <person name="Naylor J."/>
            <person name="Negash T."/>
            <person name="Nguyen T."/>
            <person name="Nguyen N."/>
            <person name="Nicol R."/>
            <person name="Norbu C."/>
            <person name="Norbu N."/>
            <person name="Novod N."/>
            <person name="O'Neill B."/>
            <person name="Osman S."/>
            <person name="Markiewicz E."/>
            <person name="Oyono O.L."/>
            <person name="Patti C."/>
            <person name="Phunkhang P."/>
            <person name="Pierre F."/>
            <person name="Priest M."/>
            <person name="Raghuraman S."/>
            <person name="Rege F."/>
            <person name="Reyes R."/>
            <person name="Rise C."/>
            <person name="Rogov P."/>
            <person name="Ross K."/>
            <person name="Ryan E."/>
            <person name="Settipalli S."/>
            <person name="Shea T."/>
            <person name="Sherpa N."/>
            <person name="Shi L."/>
            <person name="Shih D."/>
            <person name="Sparrow T."/>
            <person name="Spaulding J."/>
            <person name="Stalker J."/>
            <person name="Stange-Thomann N."/>
            <person name="Stavropoulos S."/>
            <person name="Stone C."/>
            <person name="Strader C."/>
            <person name="Tesfaye S."/>
            <person name="Thomson T."/>
            <person name="Thoulutsang Y."/>
            <person name="Thoulutsang D."/>
            <person name="Topham K."/>
            <person name="Topping I."/>
            <person name="Tsamla T."/>
            <person name="Vassiliev H."/>
            <person name="Vo A."/>
            <person name="Wangchuk T."/>
            <person name="Wangdi T."/>
            <person name="Weiand M."/>
            <person name="Wilkinson J."/>
            <person name="Wilson A."/>
            <person name="Yadav S."/>
            <person name="Young G."/>
            <person name="Yu Q."/>
            <person name="Zembek L."/>
            <person name="Zhong D."/>
            <person name="Zimmer A."/>
            <person name="Zwirko Z."/>
            <person name="Jaffe D.B."/>
            <person name="Alvarez P."/>
            <person name="Brockman W."/>
            <person name="Butler J."/>
            <person name="Chin C."/>
            <person name="Gnerre S."/>
            <person name="Grabherr M."/>
            <person name="Kleber M."/>
            <person name="Mauceli E."/>
            <person name="MacCallum I."/>
        </authorList>
    </citation>
    <scope>NUCLEOTIDE SEQUENCE [LARGE SCALE GENOMIC DNA]</scope>
    <source>
        <strain evidence="11">Tucson 15010-1051.87</strain>
    </source>
</reference>
<evidence type="ECO:0000256" key="5">
    <source>
        <dbReference type="SAM" id="MobiDB-lite"/>
    </source>
</evidence>
<dbReference type="InterPro" id="IPR015403">
    <property type="entry name" value="Mon2/Sec7/BIG1-like_HDS"/>
</dbReference>
<organism evidence="10 11">
    <name type="scientific">Drosophila virilis</name>
    <name type="common">Fruit fly</name>
    <dbReference type="NCBI Taxonomy" id="7244"/>
    <lineage>
        <taxon>Eukaryota</taxon>
        <taxon>Metazoa</taxon>
        <taxon>Ecdysozoa</taxon>
        <taxon>Arthropoda</taxon>
        <taxon>Hexapoda</taxon>
        <taxon>Insecta</taxon>
        <taxon>Pterygota</taxon>
        <taxon>Neoptera</taxon>
        <taxon>Endopterygota</taxon>
        <taxon>Diptera</taxon>
        <taxon>Brachycera</taxon>
        <taxon>Muscomorpha</taxon>
        <taxon>Ephydroidea</taxon>
        <taxon>Drosophilidae</taxon>
        <taxon>Drosophila</taxon>
    </lineage>
</organism>
<dbReference type="SUPFAM" id="SSF48371">
    <property type="entry name" value="ARM repeat"/>
    <property type="match status" value="2"/>
</dbReference>
<feature type="region of interest" description="Disordered" evidence="5">
    <location>
        <begin position="195"/>
        <end position="220"/>
    </location>
</feature>
<dbReference type="InterPro" id="IPR032691">
    <property type="entry name" value="Mon2/Sec7/BIG1-like_HUS"/>
</dbReference>
<feature type="domain" description="Mon2/Sec7/BIG1-like HDS" evidence="6">
    <location>
        <begin position="849"/>
        <end position="928"/>
    </location>
</feature>
<evidence type="ECO:0000259" key="8">
    <source>
        <dbReference type="Pfam" id="PF16206"/>
    </source>
</evidence>
<dbReference type="InterPro" id="IPR016024">
    <property type="entry name" value="ARM-type_fold"/>
</dbReference>
<keyword evidence="4" id="KW-0653">Protein transport</keyword>
<comment type="similarity">
    <text evidence="1">Belongs to the MON2 family.</text>
</comment>
<dbReference type="HOGENOM" id="CLU_001169_2_0_1"/>
<keyword evidence="3" id="KW-0813">Transport</keyword>
<evidence type="ECO:0000313" key="11">
    <source>
        <dbReference type="Proteomes" id="UP000008792"/>
    </source>
</evidence>
<dbReference type="OMA" id="AWRLCLN"/>
<name>B4LSM1_DROVI</name>
<evidence type="ECO:0000313" key="10">
    <source>
        <dbReference type="EMBL" id="EDW64843.1"/>
    </source>
</evidence>
<evidence type="ECO:0000259" key="9">
    <source>
        <dbReference type="Pfam" id="PF16213"/>
    </source>
</evidence>
<dbReference type="OrthoDB" id="294853at2759"/>
<sequence>MSFVGGGVVGGGTDVHKFVEALQADFKTLSLETKKKYPQIKEACEEAISKLCTAGSSQQNSVYYTVNQILYPLVQGCETKDLKIIKFCLGMMQRLITQQVVDQKGALYITNALWTLMEHNIEEVKVLQTVTLLLTTNLVVHGDTLAKALVLCFRLHYTKNPTIVNTAGATIRQLVSLVSARVYLEKDSVHSLQQQQQQQQQQLQQSGTSSPDTDGNGTQDGQTFAMDAFHLFQDLVQLVNAEQPFWLLGMTEMTRTFGLELLEAVLSNFSAVFHENQEFRLLLKERVCALVIKLFSPNVKHRQLPAPSNGTAAVPVDKPYFPISMRLLRLVAILIQKYHTILVTECEIFLSLIIKFLDPDKPHWQRALALEVIHKLVTRSTLIAFFCKSYDLKNHATHIVHDMIAAMGSYVRYSLINASAVLSNGGQQAVGAAGQPPSTLSALASGGNNQCGFMFRGAYLPLVASFAPGLPKAVYLEMLDKLDAPNIPDSYGISLAYAILLDMTRSIGGVIQRTPELHPTHNMAVITEEEHKPLCLQLINSSWSGLLSAFIPLVETSIDEGTTENILKAMQNYAALCGMLDQLQPRDAFIMAMCRASFPPHYAMSIFANAAQLDADLRCHTRSGSQDLSSQFINSCNADGGDFRPQIVAVGTPLPSASLPHSVMQAPVMLTNKNLQCMRAILLLAHNNGSILGTSWHIVLQTLQHLVWILGLKPSTGGSLQAIPKPAVEANVGIQTAVMADLPVLSQMIGQLFESSQYLDDVALHHLIDALCKLSHEAMELAYANREPSLFAVAKLMETGLVNMPRIEVLWRPLTNHLLEVCQHRHIRMREWGVEAITYLVKSALQFKHKQPLKENLELQTMLLSPLSELSTVLHADVRQRQLDCVLQILNTAGEILSFGWPAIIEIIGAVNDHHGEPLIRTAFQCLQLVITDFLTVMPWRCLPLCISTAAKFGSQTQELNISLTAIGLMWNISDFFNQNQDKLTSTQLEDVAILPDFPGTLKMPQFDKLWMCLYAKLGELCVDLRPAVRKSAGQTLFSTIAAHGSLLNPPTWQALVWQVLFPLLDNVRALSSSASNEKVDASGNILIHHSRNTAQKQWAETQVLTLSGVCRVFNTKRDLLQMLGDFERAWSLILEFIQNAALSKNGEVSLAALKSLQEIMYHTSTERGLKDGQTAQQQDEEIWNIAWNIWLSIGMESTKMSATTRLLPGVTGGDSQEDFYIPSQAFLTALIQIFPAIFQHIQVRFSASDFDKFCTVLTNAVCIPVQTDAVPYIMSTVSDTLLTPLHDGILECMELIQKEAIRPDSESSIRQLIPAIFRQLLIFSKFACAPPTFQQSVEHNKYGKSGNHYANNAAVEVVSMNYIPFGEKSISICVKLYQSTATEESVVQEQILHDIIKALRTPLAMKYKCLSSSTWKLAISSLISVLHTGLKVARTKPQHFASQWDDLADTLDKFLFPISVCTIEDRGLEEIVLDETIDCQVIELLRDEVLPYAHELPHQFIMQIVVLLNKGSIHSASDSNICYESDWKLREIFAKTCFETLLQFSLLEDQATATACNNNRLNANLLTAGGAGAVNKDFAGRLAVTALLHRFQEVLKRFNDDERQSGKCPLPRFRLSEISFVLKAIATLVVSMKKAPASKVNKPAWDLLIGLYPYLVDCTTTTSPEVSRSLREALLQYTDLLQAPSYVKDNAIQSNGQQ</sequence>
<feature type="compositionally biased region" description="Polar residues" evidence="5">
    <location>
        <begin position="206"/>
        <end position="220"/>
    </location>
</feature>
<feature type="domain" description="Mon2 C-terminal" evidence="8">
    <location>
        <begin position="1175"/>
        <end position="1685"/>
    </location>
</feature>
<dbReference type="STRING" id="7244.B4LSM1"/>
<dbReference type="EMBL" id="CH940649">
    <property type="protein sequence ID" value="EDW64843.1"/>
    <property type="molecule type" value="Genomic_DNA"/>
</dbReference>
<evidence type="ECO:0000256" key="3">
    <source>
        <dbReference type="ARBA" id="ARBA00022448"/>
    </source>
</evidence>
<dbReference type="FunCoup" id="B4LSM1">
    <property type="interactions" value="1793"/>
</dbReference>
<dbReference type="PhylomeDB" id="B4LSM1"/>
<feature type="domain" description="Mon2/Sec7/BIG1-like dimerisation and cyclophilin-binding" evidence="9">
    <location>
        <begin position="15"/>
        <end position="185"/>
    </location>
</feature>
<dbReference type="InterPro" id="IPR032817">
    <property type="entry name" value="Mon2_C"/>
</dbReference>
<dbReference type="Pfam" id="PF16206">
    <property type="entry name" value="Mon2_C"/>
    <property type="match status" value="2"/>
</dbReference>
<dbReference type="PANTHER" id="PTHR10663">
    <property type="entry name" value="GUANYL-NUCLEOTIDE EXCHANGE FACTOR"/>
    <property type="match status" value="1"/>
</dbReference>
<dbReference type="InterPro" id="IPR032629">
    <property type="entry name" value="DCB_dom"/>
</dbReference>
<keyword evidence="11" id="KW-1185">Reference proteome</keyword>
<evidence type="ECO:0000256" key="2">
    <source>
        <dbReference type="ARBA" id="ARBA00017134"/>
    </source>
</evidence>
<evidence type="ECO:0000256" key="1">
    <source>
        <dbReference type="ARBA" id="ARBA00008144"/>
    </source>
</evidence>
<dbReference type="Proteomes" id="UP000008792">
    <property type="component" value="Unassembled WGS sequence"/>
</dbReference>
<dbReference type="InParanoid" id="B4LSM1"/>
<protein>
    <recommendedName>
        <fullName evidence="2">Protein MON2 homolog</fullName>
    </recommendedName>
</protein>
<feature type="domain" description="Mon2 C-terminal" evidence="8">
    <location>
        <begin position="932"/>
        <end position="1170"/>
    </location>
</feature>
<evidence type="ECO:0000256" key="4">
    <source>
        <dbReference type="ARBA" id="ARBA00022927"/>
    </source>
</evidence>
<dbReference type="Pfam" id="PF09324">
    <property type="entry name" value="Sec7-like_HDS"/>
    <property type="match status" value="1"/>
</dbReference>
<proteinExistence type="inferred from homology"/>
<dbReference type="Pfam" id="PF16213">
    <property type="entry name" value="DCB"/>
    <property type="match status" value="1"/>
</dbReference>
<feature type="compositionally biased region" description="Low complexity" evidence="5">
    <location>
        <begin position="195"/>
        <end position="205"/>
    </location>
</feature>
<feature type="domain" description="Mon2/Sec7/BIG1-like HUS" evidence="7">
    <location>
        <begin position="225"/>
        <end position="399"/>
    </location>
</feature>
<evidence type="ECO:0000259" key="6">
    <source>
        <dbReference type="Pfam" id="PF09324"/>
    </source>
</evidence>
<evidence type="ECO:0000259" key="7">
    <source>
        <dbReference type="Pfam" id="PF12783"/>
    </source>
</evidence>
<gene>
    <name evidence="10" type="primary">Dvir\GJ20346</name>
    <name evidence="10" type="ORF">Dvir_GJ20346</name>
</gene>
<dbReference type="PANTHER" id="PTHR10663:SF333">
    <property type="entry name" value="PROTEIN MON2 HOMOLOG"/>
    <property type="match status" value="1"/>
</dbReference>